<proteinExistence type="predicted"/>
<dbReference type="OrthoDB" id="1739513at2759"/>
<evidence type="ECO:0000313" key="2">
    <source>
        <dbReference type="Proteomes" id="UP000257109"/>
    </source>
</evidence>
<dbReference type="PANTHER" id="PTHR48475:SF1">
    <property type="entry name" value="RNASE H TYPE-1 DOMAIN-CONTAINING PROTEIN"/>
    <property type="match status" value="1"/>
</dbReference>
<dbReference type="Gene3D" id="3.30.420.10">
    <property type="entry name" value="Ribonuclease H-like superfamily/Ribonuclease H"/>
    <property type="match status" value="1"/>
</dbReference>
<sequence>MVVTYKDWHDMLPYALHEYCTSVQTSTGATPYSLVYNMEVVLQVEVEITSLRVLAEVGLKEVEWIQNWLEQLNLIEEKNYTRRESRILLTNYEGPNVVKHTFSGGTLILTNTDGQDLKHPINTNLV</sequence>
<feature type="non-terminal residue" evidence="1">
    <location>
        <position position="1"/>
    </location>
</feature>
<name>A0A371FHA9_MUCPR</name>
<comment type="caution">
    <text evidence="1">The sequence shown here is derived from an EMBL/GenBank/DDBJ whole genome shotgun (WGS) entry which is preliminary data.</text>
</comment>
<accession>A0A371FHA9</accession>
<dbReference type="InterPro" id="IPR036397">
    <property type="entry name" value="RNaseH_sf"/>
</dbReference>
<dbReference type="GO" id="GO:0003676">
    <property type="term" value="F:nucleic acid binding"/>
    <property type="evidence" value="ECO:0007669"/>
    <property type="project" value="InterPro"/>
</dbReference>
<protein>
    <submittedName>
        <fullName evidence="1">Uncharacterized protein</fullName>
    </submittedName>
</protein>
<reference evidence="1" key="1">
    <citation type="submission" date="2018-05" db="EMBL/GenBank/DDBJ databases">
        <title>Draft genome of Mucuna pruriens seed.</title>
        <authorList>
            <person name="Nnadi N.E."/>
            <person name="Vos R."/>
            <person name="Hasami M.H."/>
            <person name="Devisetty U.K."/>
            <person name="Aguiy J.C."/>
        </authorList>
    </citation>
    <scope>NUCLEOTIDE SEQUENCE [LARGE SCALE GENOMIC DNA]</scope>
    <source>
        <strain evidence="1">JCA_2017</strain>
    </source>
</reference>
<evidence type="ECO:0000313" key="1">
    <source>
        <dbReference type="EMBL" id="RDX77708.1"/>
    </source>
</evidence>
<gene>
    <name evidence="1" type="ORF">CR513_42123</name>
</gene>
<dbReference type="AlphaFoldDB" id="A0A371FHA9"/>
<dbReference type="Proteomes" id="UP000257109">
    <property type="component" value="Unassembled WGS sequence"/>
</dbReference>
<dbReference type="EMBL" id="QJKJ01009102">
    <property type="protein sequence ID" value="RDX77708.1"/>
    <property type="molecule type" value="Genomic_DNA"/>
</dbReference>
<dbReference type="PANTHER" id="PTHR48475">
    <property type="entry name" value="RIBONUCLEASE H"/>
    <property type="match status" value="1"/>
</dbReference>
<organism evidence="1 2">
    <name type="scientific">Mucuna pruriens</name>
    <name type="common">Velvet bean</name>
    <name type="synonym">Dolichos pruriens</name>
    <dbReference type="NCBI Taxonomy" id="157652"/>
    <lineage>
        <taxon>Eukaryota</taxon>
        <taxon>Viridiplantae</taxon>
        <taxon>Streptophyta</taxon>
        <taxon>Embryophyta</taxon>
        <taxon>Tracheophyta</taxon>
        <taxon>Spermatophyta</taxon>
        <taxon>Magnoliopsida</taxon>
        <taxon>eudicotyledons</taxon>
        <taxon>Gunneridae</taxon>
        <taxon>Pentapetalae</taxon>
        <taxon>rosids</taxon>
        <taxon>fabids</taxon>
        <taxon>Fabales</taxon>
        <taxon>Fabaceae</taxon>
        <taxon>Papilionoideae</taxon>
        <taxon>50 kb inversion clade</taxon>
        <taxon>NPAAA clade</taxon>
        <taxon>indigoferoid/millettioid clade</taxon>
        <taxon>Phaseoleae</taxon>
        <taxon>Mucuna</taxon>
    </lineage>
</organism>
<keyword evidence="2" id="KW-1185">Reference proteome</keyword>